<dbReference type="AlphaFoldDB" id="A0A292PXN8"/>
<feature type="non-terminal residue" evidence="1">
    <location>
        <position position="104"/>
    </location>
</feature>
<reference evidence="1" key="1">
    <citation type="submission" date="2015-10" db="EMBL/GenBank/DDBJ databases">
        <authorList>
            <person name="Regsiter A."/>
            <person name="william w."/>
        </authorList>
    </citation>
    <scope>NUCLEOTIDE SEQUENCE</scope>
    <source>
        <strain evidence="1">Montdore</strain>
    </source>
</reference>
<dbReference type="Proteomes" id="UP001412239">
    <property type="component" value="Unassembled WGS sequence"/>
</dbReference>
<evidence type="ECO:0000313" key="1">
    <source>
        <dbReference type="EMBL" id="CUS12372.1"/>
    </source>
</evidence>
<sequence length="104" mass="11757">SVSSISFLISFVNLLKQSLPSRDFCTYVRISRSTVSDCSDIEKAVTGPSDPTISASGRLVTRIESDPISGIRRLSNRLRGIVEIYNRTRQTPIRRPFWKLANER</sequence>
<accession>A0A292PXN8</accession>
<organism evidence="1 2">
    <name type="scientific">Tuber aestivum</name>
    <name type="common">summer truffle</name>
    <dbReference type="NCBI Taxonomy" id="59557"/>
    <lineage>
        <taxon>Eukaryota</taxon>
        <taxon>Fungi</taxon>
        <taxon>Dikarya</taxon>
        <taxon>Ascomycota</taxon>
        <taxon>Pezizomycotina</taxon>
        <taxon>Pezizomycetes</taxon>
        <taxon>Pezizales</taxon>
        <taxon>Tuberaceae</taxon>
        <taxon>Tuber</taxon>
    </lineage>
</organism>
<proteinExistence type="predicted"/>
<keyword evidence="2" id="KW-1185">Reference proteome</keyword>
<name>A0A292PXN8_9PEZI</name>
<gene>
    <name evidence="1" type="ORF">GSTUAT00003506001</name>
</gene>
<evidence type="ECO:0000313" key="2">
    <source>
        <dbReference type="Proteomes" id="UP001412239"/>
    </source>
</evidence>
<dbReference type="EMBL" id="LN890993">
    <property type="protein sequence ID" value="CUS12372.1"/>
    <property type="molecule type" value="Genomic_DNA"/>
</dbReference>
<protein>
    <submittedName>
        <fullName evidence="1">Uncharacterized protein</fullName>
    </submittedName>
</protein>